<evidence type="ECO:0000256" key="1">
    <source>
        <dbReference type="ARBA" id="ARBA00010815"/>
    </source>
</evidence>
<keyword evidence="4" id="KW-0949">S-adenosyl-L-methionine</keyword>
<feature type="domain" description="Methyltransferase type 11" evidence="6">
    <location>
        <begin position="68"/>
        <end position="163"/>
    </location>
</feature>
<evidence type="ECO:0000259" key="6">
    <source>
        <dbReference type="Pfam" id="PF08241"/>
    </source>
</evidence>
<sequence>MKWLQAFKFVTPKHKYAIDAKALGDDAECAWSNLGYWNHADDSYPEACRQLADHLADIIHLTSNDKLLDLGCGQGASVLHWKNYYKIQNITAVELQVACVAKIQQKQIDHFNIYCGSFLNLKQIQLNSQFDVILCIDAAYHSPLHLFLESVSFVLKPEGRLAFHTLMLSEKFSQLNVLQQAKYRFLLKCADVQLADLMSKPKLAQCLSHHAYDHIQIEDLSEPVLNGFSKYIQARKQHTAFKGLDGVKIEMTAKLCKTLYEEGIVRYVQVSAKKQL</sequence>
<dbReference type="InterPro" id="IPR013216">
    <property type="entry name" value="Methyltransf_11"/>
</dbReference>
<keyword evidence="5" id="KW-0443">Lipid metabolism</keyword>
<comment type="similarity">
    <text evidence="1">Belongs to the CFA/CMAS family.</text>
</comment>
<dbReference type="GO" id="GO:0008757">
    <property type="term" value="F:S-adenosylmethionine-dependent methyltransferase activity"/>
    <property type="evidence" value="ECO:0007669"/>
    <property type="project" value="InterPro"/>
</dbReference>
<evidence type="ECO:0000256" key="4">
    <source>
        <dbReference type="ARBA" id="ARBA00022691"/>
    </source>
</evidence>
<dbReference type="PANTHER" id="PTHR43667:SF1">
    <property type="entry name" value="CYCLOPROPANE-FATTY-ACYL-PHOSPHOLIPID SYNTHASE"/>
    <property type="match status" value="1"/>
</dbReference>
<evidence type="ECO:0000256" key="5">
    <source>
        <dbReference type="ARBA" id="ARBA00023098"/>
    </source>
</evidence>
<dbReference type="GO" id="GO:0032259">
    <property type="term" value="P:methylation"/>
    <property type="evidence" value="ECO:0007669"/>
    <property type="project" value="UniProtKB-KW"/>
</dbReference>
<dbReference type="GO" id="GO:0006629">
    <property type="term" value="P:lipid metabolic process"/>
    <property type="evidence" value="ECO:0007669"/>
    <property type="project" value="UniProtKB-KW"/>
</dbReference>
<dbReference type="Gene3D" id="3.40.50.150">
    <property type="entry name" value="Vaccinia Virus protein VP39"/>
    <property type="match status" value="1"/>
</dbReference>
<dbReference type="Proteomes" id="UP000502297">
    <property type="component" value="Chromosome"/>
</dbReference>
<dbReference type="RefSeq" id="WP_166221476.1">
    <property type="nucleotide sequence ID" value="NZ_CP049801.1"/>
</dbReference>
<dbReference type="InterPro" id="IPR050723">
    <property type="entry name" value="CFA/CMAS"/>
</dbReference>
<dbReference type="AlphaFoldDB" id="A0A6G8RRZ7"/>
<evidence type="ECO:0000256" key="2">
    <source>
        <dbReference type="ARBA" id="ARBA00022603"/>
    </source>
</evidence>
<keyword evidence="2 7" id="KW-0489">Methyltransferase</keyword>
<evidence type="ECO:0000313" key="8">
    <source>
        <dbReference type="Proteomes" id="UP000502297"/>
    </source>
</evidence>
<dbReference type="CDD" id="cd02440">
    <property type="entry name" value="AdoMet_MTases"/>
    <property type="match status" value="1"/>
</dbReference>
<evidence type="ECO:0000256" key="3">
    <source>
        <dbReference type="ARBA" id="ARBA00022679"/>
    </source>
</evidence>
<dbReference type="SUPFAM" id="SSF53335">
    <property type="entry name" value="S-adenosyl-L-methionine-dependent methyltransferases"/>
    <property type="match status" value="1"/>
</dbReference>
<dbReference type="Pfam" id="PF08241">
    <property type="entry name" value="Methyltransf_11"/>
    <property type="match status" value="1"/>
</dbReference>
<dbReference type="InterPro" id="IPR029063">
    <property type="entry name" value="SAM-dependent_MTases_sf"/>
</dbReference>
<protein>
    <submittedName>
        <fullName evidence="7">Class I SAM-dependent methyltransferase</fullName>
    </submittedName>
</protein>
<dbReference type="EMBL" id="CP049801">
    <property type="protein sequence ID" value="QIO04681.1"/>
    <property type="molecule type" value="Genomic_DNA"/>
</dbReference>
<proteinExistence type="inferred from homology"/>
<organism evidence="7 8">
    <name type="scientific">Acinetobacter shaoyimingii</name>
    <dbReference type="NCBI Taxonomy" id="2715164"/>
    <lineage>
        <taxon>Bacteria</taxon>
        <taxon>Pseudomonadati</taxon>
        <taxon>Pseudomonadota</taxon>
        <taxon>Gammaproteobacteria</taxon>
        <taxon>Moraxellales</taxon>
        <taxon>Moraxellaceae</taxon>
        <taxon>Acinetobacter</taxon>
    </lineage>
</organism>
<dbReference type="KEGG" id="asha:G8E00_01250"/>
<dbReference type="PANTHER" id="PTHR43667">
    <property type="entry name" value="CYCLOPROPANE-FATTY-ACYL-PHOSPHOLIPID SYNTHASE"/>
    <property type="match status" value="1"/>
</dbReference>
<reference evidence="7 8" key="1">
    <citation type="submission" date="2020-03" db="EMBL/GenBank/DDBJ databases">
        <authorList>
            <person name="Zhu W."/>
        </authorList>
    </citation>
    <scope>NUCLEOTIDE SEQUENCE [LARGE SCALE GENOMIC DNA]</scope>
    <source>
        <strain evidence="7 8">323-1</strain>
    </source>
</reference>
<keyword evidence="8" id="KW-1185">Reference proteome</keyword>
<keyword evidence="3 7" id="KW-0808">Transferase</keyword>
<evidence type="ECO:0000313" key="7">
    <source>
        <dbReference type="EMBL" id="QIO04681.1"/>
    </source>
</evidence>
<gene>
    <name evidence="7" type="ORF">G8E00_01250</name>
</gene>
<accession>A0A6G8RRZ7</accession>
<name>A0A6G8RRZ7_9GAMM</name>